<accession>S9Q5G2</accession>
<evidence type="ECO:0000313" key="3">
    <source>
        <dbReference type="Proteomes" id="UP000011682"/>
    </source>
</evidence>
<evidence type="ECO:0000256" key="1">
    <source>
        <dbReference type="SAM" id="MobiDB-lite"/>
    </source>
</evidence>
<dbReference type="InterPro" id="IPR036259">
    <property type="entry name" value="MFS_trans_sf"/>
</dbReference>
<dbReference type="eggNOG" id="COG2814">
    <property type="taxonomic scope" value="Bacteria"/>
</dbReference>
<keyword evidence="3" id="KW-1185">Reference proteome</keyword>
<feature type="compositionally biased region" description="Polar residues" evidence="1">
    <location>
        <begin position="99"/>
        <end position="109"/>
    </location>
</feature>
<dbReference type="Proteomes" id="UP000011682">
    <property type="component" value="Unassembled WGS sequence"/>
</dbReference>
<dbReference type="AlphaFoldDB" id="S9Q5G2"/>
<reference evidence="2" key="1">
    <citation type="submission" date="2013-05" db="EMBL/GenBank/DDBJ databases">
        <title>Genome assembly of Cystobacter fuscus DSM 2262.</title>
        <authorList>
            <person name="Sharma G."/>
            <person name="Khatri I."/>
            <person name="Kaur C."/>
            <person name="Mayilraj S."/>
            <person name="Subramanian S."/>
        </authorList>
    </citation>
    <scope>NUCLEOTIDE SEQUENCE [LARGE SCALE GENOMIC DNA]</scope>
    <source>
        <strain evidence="2">DSM 2262</strain>
    </source>
</reference>
<gene>
    <name evidence="2" type="ORF">D187_007901</name>
</gene>
<dbReference type="SUPFAM" id="SSF103473">
    <property type="entry name" value="MFS general substrate transporter"/>
    <property type="match status" value="1"/>
</dbReference>
<sequence>MVVVLILLWGLINYAFPSVQQTRLVRMEPRLAPVTLSLNASATYLGISLGAALGSLVVAHGGELSLGFVAGACELLGLVALRLAPEMAPTASEAAGPYSGSNAATRPGH</sequence>
<proteinExistence type="predicted"/>
<organism evidence="2 3">
    <name type="scientific">Cystobacter fuscus (strain ATCC 25194 / DSM 2262 / NBRC 100088 / M29)</name>
    <dbReference type="NCBI Taxonomy" id="1242864"/>
    <lineage>
        <taxon>Bacteria</taxon>
        <taxon>Pseudomonadati</taxon>
        <taxon>Myxococcota</taxon>
        <taxon>Myxococcia</taxon>
        <taxon>Myxococcales</taxon>
        <taxon>Cystobacterineae</taxon>
        <taxon>Archangiaceae</taxon>
        <taxon>Cystobacter</taxon>
    </lineage>
</organism>
<name>S9Q5G2_CYSF2</name>
<protein>
    <submittedName>
        <fullName evidence="2">Integral membrane transporter protein</fullName>
    </submittedName>
</protein>
<dbReference type="EMBL" id="ANAH02000066">
    <property type="protein sequence ID" value="EPX56559.1"/>
    <property type="molecule type" value="Genomic_DNA"/>
</dbReference>
<evidence type="ECO:0000313" key="2">
    <source>
        <dbReference type="EMBL" id="EPX56559.1"/>
    </source>
</evidence>
<feature type="region of interest" description="Disordered" evidence="1">
    <location>
        <begin position="90"/>
        <end position="109"/>
    </location>
</feature>
<comment type="caution">
    <text evidence="2">The sequence shown here is derived from an EMBL/GenBank/DDBJ whole genome shotgun (WGS) entry which is preliminary data.</text>
</comment>